<dbReference type="NCBIfam" id="NF003810">
    <property type="entry name" value="PRK05399.1"/>
    <property type="match status" value="1"/>
</dbReference>
<keyword evidence="6" id="KW-0234">DNA repair</keyword>
<protein>
    <recommendedName>
        <fullName evidence="2">DNA mismatch repair protein MutS</fullName>
    </recommendedName>
</protein>
<sequence length="561" mass="63705">MGFRLLNKWLDQPLIEIEKIQRRQSLVEDLVLNSNLRNELEELLASISDIERINSKISFGNCNARDLIHLKNSLSTVPKIKRLFLDSNTLFSNIALNIPDTEYIYNLINSAILEDVGILLKEGNLIKIGYDDELDLIRNNKIAGKQKLIKYEVDQRNITGIKNLRLIFNKKTGYFFEVTKSYQNLVPEYFELKQTLTNANRYKTNELLTIENMIFGSESDIIEKEYELFISIRNTIKMNIKTLQKLSDIISFIDSIFSLSIVAFKNNYCKPTLNSEGIIDIKNGRHPVIESFLSSINEFIPNDTNIGQSDNLIQIITGPNMSGKSTYIRQIALIVILAQIGSFVPADSANISIVDKIFTRIGASDNLYKGESTFMVEMKEVNNILRYATKNSLLILDEVGRGTSTFDGLSLAWAILEYITKNIKSKTLFATHYHELIDLEHTFACIKNKHIQVIEDKENDEIVFLRKIMDGGANKSYGIAVAKLAGLPMEVINRSKIILDSIEKKEIQIEKDIIDSSNVIKTKVNDKIITNLNSINIEKISPMEAFGILNDLINIAKSDNE</sequence>
<proteinExistence type="inferred from homology"/>
<gene>
    <name evidence="9" type="ORF">NW74_03735</name>
</gene>
<evidence type="ECO:0000313" key="10">
    <source>
        <dbReference type="Proteomes" id="UP000031386"/>
    </source>
</evidence>
<evidence type="ECO:0000256" key="5">
    <source>
        <dbReference type="ARBA" id="ARBA00023125"/>
    </source>
</evidence>
<evidence type="ECO:0000313" key="9">
    <source>
        <dbReference type="EMBL" id="AIZ37252.1"/>
    </source>
</evidence>
<feature type="domain" description="DNA mismatch repair proteins mutS family" evidence="8">
    <location>
        <begin position="392"/>
        <end position="408"/>
    </location>
</feature>
<dbReference type="PIRSF" id="PIRSF005813">
    <property type="entry name" value="MSH2"/>
    <property type="match status" value="1"/>
</dbReference>
<dbReference type="FunFam" id="3.40.50.300:FF:000870">
    <property type="entry name" value="MutS protein homolog 4"/>
    <property type="match status" value="1"/>
</dbReference>
<keyword evidence="5" id="KW-0238">DNA-binding</keyword>
<comment type="function">
    <text evidence="7">This protein is involved in the repair of mismatches in DNA. It is possible that it carries out the mismatch recognition step. This protein has a weak ATPase activity.</text>
</comment>
<dbReference type="Proteomes" id="UP000031386">
    <property type="component" value="Chromosome"/>
</dbReference>
<dbReference type="InterPro" id="IPR045076">
    <property type="entry name" value="MutS"/>
</dbReference>
<evidence type="ECO:0000256" key="2">
    <source>
        <dbReference type="ARBA" id="ARBA00021982"/>
    </source>
</evidence>
<accession>A0A0B4S3B2</accession>
<evidence type="ECO:0000259" key="8">
    <source>
        <dbReference type="PROSITE" id="PS00486"/>
    </source>
</evidence>
<dbReference type="InterPro" id="IPR007696">
    <property type="entry name" value="DNA_mismatch_repair_MutS_core"/>
</dbReference>
<dbReference type="SMART" id="SM00533">
    <property type="entry name" value="MUTSd"/>
    <property type="match status" value="1"/>
</dbReference>
<dbReference type="PANTHER" id="PTHR11361:SF34">
    <property type="entry name" value="DNA MISMATCH REPAIR PROTEIN MSH1, MITOCHONDRIAL"/>
    <property type="match status" value="1"/>
</dbReference>
<dbReference type="PROSITE" id="PS00486">
    <property type="entry name" value="DNA_MISMATCH_REPAIR_2"/>
    <property type="match status" value="1"/>
</dbReference>
<evidence type="ECO:0000256" key="7">
    <source>
        <dbReference type="ARBA" id="ARBA00024647"/>
    </source>
</evidence>
<dbReference type="SUPFAM" id="SSF52540">
    <property type="entry name" value="P-loop containing nucleoside triphosphate hydrolases"/>
    <property type="match status" value="1"/>
</dbReference>
<comment type="similarity">
    <text evidence="1">Belongs to the DNA mismatch repair MutS family.</text>
</comment>
<dbReference type="Gene3D" id="1.10.1420.10">
    <property type="match status" value="2"/>
</dbReference>
<dbReference type="SUPFAM" id="SSF48334">
    <property type="entry name" value="DNA repair protein MutS, domain III"/>
    <property type="match status" value="1"/>
</dbReference>
<evidence type="ECO:0000256" key="1">
    <source>
        <dbReference type="ARBA" id="ARBA00006271"/>
    </source>
</evidence>
<dbReference type="STRING" id="33033.NW74_03735"/>
<keyword evidence="10" id="KW-1185">Reference proteome</keyword>
<dbReference type="InterPro" id="IPR011184">
    <property type="entry name" value="DNA_mismatch_repair_Msh2"/>
</dbReference>
<keyword evidence="6" id="KW-0227">DNA damage</keyword>
<dbReference type="KEGG" id="pmic:NW74_03735"/>
<organism evidence="9 10">
    <name type="scientific">Parvimonas micra</name>
    <dbReference type="NCBI Taxonomy" id="33033"/>
    <lineage>
        <taxon>Bacteria</taxon>
        <taxon>Bacillati</taxon>
        <taxon>Bacillota</taxon>
        <taxon>Tissierellia</taxon>
        <taxon>Tissierellales</taxon>
        <taxon>Peptoniphilaceae</taxon>
        <taxon>Parvimonas</taxon>
    </lineage>
</organism>
<dbReference type="GO" id="GO:0005524">
    <property type="term" value="F:ATP binding"/>
    <property type="evidence" value="ECO:0007669"/>
    <property type="project" value="UniProtKB-KW"/>
</dbReference>
<dbReference type="Pfam" id="PF05192">
    <property type="entry name" value="MutS_III"/>
    <property type="match status" value="1"/>
</dbReference>
<dbReference type="AlphaFoldDB" id="A0A0B4S3B2"/>
<dbReference type="CDD" id="cd03284">
    <property type="entry name" value="ABC_MutS1"/>
    <property type="match status" value="1"/>
</dbReference>
<dbReference type="EMBL" id="CP009761">
    <property type="protein sequence ID" value="AIZ37252.1"/>
    <property type="molecule type" value="Genomic_DNA"/>
</dbReference>
<dbReference type="InterPro" id="IPR036187">
    <property type="entry name" value="DNA_mismatch_repair_MutS_sf"/>
</dbReference>
<dbReference type="InterPro" id="IPR000432">
    <property type="entry name" value="DNA_mismatch_repair_MutS_C"/>
</dbReference>
<keyword evidence="4" id="KW-0067">ATP-binding</keyword>
<dbReference type="GO" id="GO:0030983">
    <property type="term" value="F:mismatched DNA binding"/>
    <property type="evidence" value="ECO:0007669"/>
    <property type="project" value="InterPro"/>
</dbReference>
<evidence type="ECO:0000256" key="4">
    <source>
        <dbReference type="ARBA" id="ARBA00022840"/>
    </source>
</evidence>
<name>A0A0B4S3B2_9FIRM</name>
<keyword evidence="3" id="KW-0547">Nucleotide-binding</keyword>
<evidence type="ECO:0000256" key="3">
    <source>
        <dbReference type="ARBA" id="ARBA00022741"/>
    </source>
</evidence>
<dbReference type="GO" id="GO:0140664">
    <property type="term" value="F:ATP-dependent DNA damage sensor activity"/>
    <property type="evidence" value="ECO:0007669"/>
    <property type="project" value="InterPro"/>
</dbReference>
<dbReference type="GO" id="GO:0005829">
    <property type="term" value="C:cytosol"/>
    <property type="evidence" value="ECO:0007669"/>
    <property type="project" value="TreeGrafter"/>
</dbReference>
<dbReference type="Gene3D" id="3.40.50.300">
    <property type="entry name" value="P-loop containing nucleotide triphosphate hydrolases"/>
    <property type="match status" value="1"/>
</dbReference>
<dbReference type="GO" id="GO:0006298">
    <property type="term" value="P:mismatch repair"/>
    <property type="evidence" value="ECO:0007669"/>
    <property type="project" value="InterPro"/>
</dbReference>
<dbReference type="Pfam" id="PF05190">
    <property type="entry name" value="MutS_IV"/>
    <property type="match status" value="1"/>
</dbReference>
<dbReference type="Pfam" id="PF00488">
    <property type="entry name" value="MutS_V"/>
    <property type="match status" value="1"/>
</dbReference>
<dbReference type="SMART" id="SM00534">
    <property type="entry name" value="MUTSac"/>
    <property type="match status" value="1"/>
</dbReference>
<dbReference type="InterPro" id="IPR007861">
    <property type="entry name" value="DNA_mismatch_repair_MutS_clamp"/>
</dbReference>
<dbReference type="InterPro" id="IPR027417">
    <property type="entry name" value="P-loop_NTPase"/>
</dbReference>
<evidence type="ECO:0000256" key="6">
    <source>
        <dbReference type="ARBA" id="ARBA00023204"/>
    </source>
</evidence>
<reference evidence="9 10" key="1">
    <citation type="submission" date="2014-10" db="EMBL/GenBank/DDBJ databases">
        <title>Complete genome sequence of Parvimonas micra KCOM 1535 (= ChDC B708).</title>
        <authorList>
            <person name="Kook J.-K."/>
            <person name="Park S.-N."/>
            <person name="Lim Y.K."/>
            <person name="Roh H."/>
        </authorList>
    </citation>
    <scope>NUCLEOTIDE SEQUENCE [LARGE SCALE GENOMIC DNA]</scope>
    <source>
        <strain evidence="10">KCOM 1535 / ChDC B708</strain>
    </source>
</reference>
<dbReference type="PANTHER" id="PTHR11361">
    <property type="entry name" value="DNA MISMATCH REPAIR PROTEIN MUTS FAMILY MEMBER"/>
    <property type="match status" value="1"/>
</dbReference>